<name>A0A9N9T874_DIABA</name>
<dbReference type="InterPro" id="IPR009003">
    <property type="entry name" value="Peptidase_S1_PA"/>
</dbReference>
<comment type="catalytic activity">
    <reaction evidence="9">
        <text>Selective cleavage of 103-Arg-|-Ser-104 and 124-Ile-|-Ile-125 bonds in Limulus clotting factor B to form activated factor B. Cleavage of -Pro-Arg-|-Xaa- bonds in synthetic substrates.</text>
        <dbReference type="EC" id="3.4.21.84"/>
    </reaction>
</comment>
<sequence length="289" mass="32736">MYTLLHLIIILAFTFGSTYQNEIENHQNWNIIPTKTCGYSVNDQRRIVNGKPAKLNQFPWMAQIFYKRKNNTDAFLCGGSLINNRYVVTAAHCITDFKEKINIVRIGINTLTPEIKVKRLNKDYKVANITVHPNFNTVMGDDNDIALIRLARSVKYIVAIQPICLPTANMLNKEFIGENVDIAGWGLDTSGHLTKDLQYITVPVREREICNEIFNTTLDQSQFCAGVSAGEDSCNGDSGGPMMWKRKESKDKYFLIGVVSYGLKKCGTGPAVYTNVPYFLKWILDNIYK</sequence>
<dbReference type="InterPro" id="IPR043504">
    <property type="entry name" value="Peptidase_S1_PA_chymotrypsin"/>
</dbReference>
<keyword evidence="5" id="KW-0353">Hemolymph clotting</keyword>
<dbReference type="InterPro" id="IPR018114">
    <property type="entry name" value="TRYPSIN_HIS"/>
</dbReference>
<dbReference type="PROSITE" id="PS00134">
    <property type="entry name" value="TRYPSIN_HIS"/>
    <property type="match status" value="1"/>
</dbReference>
<dbReference type="SUPFAM" id="SSF50494">
    <property type="entry name" value="Trypsin-like serine proteases"/>
    <property type="match status" value="1"/>
</dbReference>
<dbReference type="PRINTS" id="PR00722">
    <property type="entry name" value="CHYMOTRYPSIN"/>
</dbReference>
<feature type="chain" id="PRO_5040253595" description="limulus clotting factor C" evidence="12">
    <location>
        <begin position="21"/>
        <end position="289"/>
    </location>
</feature>
<protein>
    <recommendedName>
        <fullName evidence="10">limulus clotting factor C</fullName>
        <ecNumber evidence="10">3.4.21.84</ecNumber>
    </recommendedName>
</protein>
<dbReference type="InterPro" id="IPR001254">
    <property type="entry name" value="Trypsin_dom"/>
</dbReference>
<dbReference type="FunFam" id="2.40.10.10:FF:000120">
    <property type="entry name" value="Putative serine protease"/>
    <property type="match status" value="1"/>
</dbReference>
<keyword evidence="7" id="KW-1015">Disulfide bond</keyword>
<evidence type="ECO:0000256" key="7">
    <source>
        <dbReference type="ARBA" id="ARBA00023157"/>
    </source>
</evidence>
<gene>
    <name evidence="14" type="ORF">DIABBA_LOCUS10786</name>
</gene>
<keyword evidence="6 11" id="KW-0720">Serine protease</keyword>
<keyword evidence="4 11" id="KW-0378">Hydrolase</keyword>
<evidence type="ECO:0000313" key="15">
    <source>
        <dbReference type="Proteomes" id="UP001153709"/>
    </source>
</evidence>
<dbReference type="EMBL" id="OU898282">
    <property type="protein sequence ID" value="CAG9837834.1"/>
    <property type="molecule type" value="Genomic_DNA"/>
</dbReference>
<evidence type="ECO:0000313" key="14">
    <source>
        <dbReference type="EMBL" id="CAG9837834.1"/>
    </source>
</evidence>
<evidence type="ECO:0000259" key="13">
    <source>
        <dbReference type="PROSITE" id="PS50240"/>
    </source>
</evidence>
<feature type="domain" description="Peptidase S1" evidence="13">
    <location>
        <begin position="47"/>
        <end position="288"/>
    </location>
</feature>
<evidence type="ECO:0000256" key="12">
    <source>
        <dbReference type="SAM" id="SignalP"/>
    </source>
</evidence>
<evidence type="ECO:0000256" key="1">
    <source>
        <dbReference type="ARBA" id="ARBA00022659"/>
    </source>
</evidence>
<dbReference type="SMART" id="SM00020">
    <property type="entry name" value="Tryp_SPc"/>
    <property type="match status" value="1"/>
</dbReference>
<evidence type="ECO:0000256" key="10">
    <source>
        <dbReference type="ARBA" id="ARBA00066707"/>
    </source>
</evidence>
<evidence type="ECO:0000256" key="2">
    <source>
        <dbReference type="ARBA" id="ARBA00022670"/>
    </source>
</evidence>
<dbReference type="Pfam" id="PF00089">
    <property type="entry name" value="Trypsin"/>
    <property type="match status" value="1"/>
</dbReference>
<evidence type="ECO:0000256" key="6">
    <source>
        <dbReference type="ARBA" id="ARBA00022825"/>
    </source>
</evidence>
<accession>A0A9N9T874</accession>
<reference evidence="14" key="1">
    <citation type="submission" date="2022-01" db="EMBL/GenBank/DDBJ databases">
        <authorList>
            <person name="King R."/>
        </authorList>
    </citation>
    <scope>NUCLEOTIDE SEQUENCE</scope>
</reference>
<dbReference type="Gene3D" id="2.40.10.10">
    <property type="entry name" value="Trypsin-like serine proteases"/>
    <property type="match status" value="2"/>
</dbReference>
<evidence type="ECO:0000256" key="4">
    <source>
        <dbReference type="ARBA" id="ARBA00022801"/>
    </source>
</evidence>
<evidence type="ECO:0000256" key="8">
    <source>
        <dbReference type="ARBA" id="ARBA00024195"/>
    </source>
</evidence>
<comment type="similarity">
    <text evidence="8">Belongs to the peptidase S1 family. CLIP subfamily.</text>
</comment>
<dbReference type="GO" id="GO:0042381">
    <property type="term" value="P:hemolymph coagulation"/>
    <property type="evidence" value="ECO:0007669"/>
    <property type="project" value="UniProtKB-KW"/>
</dbReference>
<dbReference type="Proteomes" id="UP001153709">
    <property type="component" value="Chromosome 7"/>
</dbReference>
<dbReference type="PANTHER" id="PTHR24256">
    <property type="entry name" value="TRYPTASE-RELATED"/>
    <property type="match status" value="1"/>
</dbReference>
<dbReference type="InterPro" id="IPR001314">
    <property type="entry name" value="Peptidase_S1A"/>
</dbReference>
<dbReference type="OrthoDB" id="547031at2759"/>
<evidence type="ECO:0000256" key="9">
    <source>
        <dbReference type="ARBA" id="ARBA00052079"/>
    </source>
</evidence>
<evidence type="ECO:0000256" key="11">
    <source>
        <dbReference type="RuleBase" id="RU363034"/>
    </source>
</evidence>
<dbReference type="AlphaFoldDB" id="A0A9N9T874"/>
<feature type="signal peptide" evidence="12">
    <location>
        <begin position="1"/>
        <end position="20"/>
    </location>
</feature>
<dbReference type="PROSITE" id="PS50240">
    <property type="entry name" value="TRYPSIN_DOM"/>
    <property type="match status" value="1"/>
</dbReference>
<dbReference type="CDD" id="cd00190">
    <property type="entry name" value="Tryp_SPc"/>
    <property type="match status" value="1"/>
</dbReference>
<dbReference type="EC" id="3.4.21.84" evidence="10"/>
<keyword evidence="2 11" id="KW-0645">Protease</keyword>
<dbReference type="PROSITE" id="PS00135">
    <property type="entry name" value="TRYPSIN_SER"/>
    <property type="match status" value="1"/>
</dbReference>
<organism evidence="14 15">
    <name type="scientific">Diabrotica balteata</name>
    <name type="common">Banded cucumber beetle</name>
    <dbReference type="NCBI Taxonomy" id="107213"/>
    <lineage>
        <taxon>Eukaryota</taxon>
        <taxon>Metazoa</taxon>
        <taxon>Ecdysozoa</taxon>
        <taxon>Arthropoda</taxon>
        <taxon>Hexapoda</taxon>
        <taxon>Insecta</taxon>
        <taxon>Pterygota</taxon>
        <taxon>Neoptera</taxon>
        <taxon>Endopterygota</taxon>
        <taxon>Coleoptera</taxon>
        <taxon>Polyphaga</taxon>
        <taxon>Cucujiformia</taxon>
        <taxon>Chrysomeloidea</taxon>
        <taxon>Chrysomelidae</taxon>
        <taxon>Galerucinae</taxon>
        <taxon>Diabroticina</taxon>
        <taxon>Diabroticites</taxon>
        <taxon>Diabrotica</taxon>
    </lineage>
</organism>
<keyword evidence="15" id="KW-1185">Reference proteome</keyword>
<dbReference type="InterPro" id="IPR033116">
    <property type="entry name" value="TRYPSIN_SER"/>
</dbReference>
<dbReference type="GO" id="GO:0004252">
    <property type="term" value="F:serine-type endopeptidase activity"/>
    <property type="evidence" value="ECO:0007669"/>
    <property type="project" value="InterPro"/>
</dbReference>
<keyword evidence="1" id="KW-0768">Sushi</keyword>
<evidence type="ECO:0000256" key="3">
    <source>
        <dbReference type="ARBA" id="ARBA00022729"/>
    </source>
</evidence>
<evidence type="ECO:0000256" key="5">
    <source>
        <dbReference type="ARBA" id="ARBA00022820"/>
    </source>
</evidence>
<dbReference type="InterPro" id="IPR051487">
    <property type="entry name" value="Ser/Thr_Proteases_Immune/Dev"/>
</dbReference>
<dbReference type="GO" id="GO:0006508">
    <property type="term" value="P:proteolysis"/>
    <property type="evidence" value="ECO:0007669"/>
    <property type="project" value="UniProtKB-KW"/>
</dbReference>
<proteinExistence type="inferred from homology"/>
<keyword evidence="3 12" id="KW-0732">Signal</keyword>